<protein>
    <submittedName>
        <fullName evidence="2">Uncharacterized protein</fullName>
    </submittedName>
</protein>
<evidence type="ECO:0000313" key="2">
    <source>
        <dbReference type="EMBL" id="KAJ3610232.1"/>
    </source>
</evidence>
<dbReference type="AlphaFoldDB" id="A0A9Q0ETB6"/>
<reference evidence="2" key="1">
    <citation type="submission" date="2022-07" db="EMBL/GenBank/DDBJ databases">
        <title>Chromosome-level genome of Muraenolepis orangiensis.</title>
        <authorList>
            <person name="Kim J."/>
        </authorList>
    </citation>
    <scope>NUCLEOTIDE SEQUENCE</scope>
    <source>
        <strain evidence="2">KU_S4_2022</strain>
        <tissue evidence="2">Muscle</tissue>
    </source>
</reference>
<feature type="region of interest" description="Disordered" evidence="1">
    <location>
        <begin position="1"/>
        <end position="29"/>
    </location>
</feature>
<proteinExistence type="predicted"/>
<dbReference type="OrthoDB" id="333905at2759"/>
<feature type="compositionally biased region" description="Polar residues" evidence="1">
    <location>
        <begin position="104"/>
        <end position="127"/>
    </location>
</feature>
<evidence type="ECO:0000313" key="3">
    <source>
        <dbReference type="Proteomes" id="UP001148018"/>
    </source>
</evidence>
<feature type="region of interest" description="Disordered" evidence="1">
    <location>
        <begin position="194"/>
        <end position="226"/>
    </location>
</feature>
<gene>
    <name evidence="2" type="ORF">NHX12_022326</name>
</gene>
<dbReference type="EMBL" id="JANIIK010000038">
    <property type="protein sequence ID" value="KAJ3610232.1"/>
    <property type="molecule type" value="Genomic_DNA"/>
</dbReference>
<keyword evidence="3" id="KW-1185">Reference proteome</keyword>
<feature type="compositionally biased region" description="Low complexity" evidence="1">
    <location>
        <begin position="52"/>
        <end position="67"/>
    </location>
</feature>
<dbReference type="Proteomes" id="UP001148018">
    <property type="component" value="Unassembled WGS sequence"/>
</dbReference>
<sequence length="328" mass="37186">MVSQLSLNGPNVPPDTSPQDVQKSFVREMKHPTLRQGYVPIPIFHEGAELRQQQQPSYSYIQPSPTQNIHTDGRMPSPTTGLHCRPRSPLHGPDGSSPEPSKPCSPTSHTTEVYSAPFQQPQRRSSAGLQAGYIPIPVIHERSGGQAPPLSVQVQQHISREVPVKIEQEAFTSQQMPEKPQSPQSFHMEIDEPFPPPPPPVHFDERHHHSNGSQHNKPSMHHRSHSSNLRHYMSFIRPRRSPLHLFTKLCNSPNISPNISPNNSLNRCIHRRLSSRSPNHHSKRRISQSKYLLKQNLMTLLLEVSLLRRLAKNQPLRAQVTPGWPRCN</sequence>
<feature type="region of interest" description="Disordered" evidence="1">
    <location>
        <begin position="45"/>
        <end position="127"/>
    </location>
</feature>
<accession>A0A9Q0ETB6</accession>
<organism evidence="2 3">
    <name type="scientific">Muraenolepis orangiensis</name>
    <name type="common">Patagonian moray cod</name>
    <dbReference type="NCBI Taxonomy" id="630683"/>
    <lineage>
        <taxon>Eukaryota</taxon>
        <taxon>Metazoa</taxon>
        <taxon>Chordata</taxon>
        <taxon>Craniata</taxon>
        <taxon>Vertebrata</taxon>
        <taxon>Euteleostomi</taxon>
        <taxon>Actinopterygii</taxon>
        <taxon>Neopterygii</taxon>
        <taxon>Teleostei</taxon>
        <taxon>Neoteleostei</taxon>
        <taxon>Acanthomorphata</taxon>
        <taxon>Zeiogadaria</taxon>
        <taxon>Gadariae</taxon>
        <taxon>Gadiformes</taxon>
        <taxon>Muraenolepidoidei</taxon>
        <taxon>Muraenolepididae</taxon>
        <taxon>Muraenolepis</taxon>
    </lineage>
</organism>
<name>A0A9Q0ETB6_9TELE</name>
<evidence type="ECO:0000256" key="1">
    <source>
        <dbReference type="SAM" id="MobiDB-lite"/>
    </source>
</evidence>
<comment type="caution">
    <text evidence="2">The sequence shown here is derived from an EMBL/GenBank/DDBJ whole genome shotgun (WGS) entry which is preliminary data.</text>
</comment>